<keyword evidence="4" id="KW-1185">Reference proteome</keyword>
<dbReference type="PANTHER" id="PTHR33223:SF11">
    <property type="entry name" value="ELEMENT PROTEIN, PUTATIVE-RELATED"/>
    <property type="match status" value="1"/>
</dbReference>
<dbReference type="Proteomes" id="UP001151760">
    <property type="component" value="Unassembled WGS sequence"/>
</dbReference>
<sequence length="513" mass="59196">MVIDGENRERKRLRLFQFSLRDQASNWLERLPAGSITTWEDLTTRFLAQFFPPGKTTKLRNDILMFQQHQGESLLEAWTRFKDLLRKVPHHGIDLWLLIQIFYDHVDYTTQMGIDYAAGGRLKKLRLDEAWATIEKLAQYEDEGWNDAVIPNEVSLNYENTDIEQLLRVMECKVDTLMKEAISLIGRRESIFGMTSNTVYQLPSEPSRQEKFEDLVMNFILDQEKKVRQFEEYMCVIGSDFMQLSLEVVGKLREEIRIEQNRTKKIKKITSSQQVLPSFEECTPIVTYPEEVEETLGTLIEVEPLDETQLEDLGLNTCNHDISLSSREVPSFDEPKPQPQPLHNCPSLDVNLGDERSPEPPIKPLSPDSFRMKVVDSLAIHTPPSPYVASFHPKDTYCYYRPCIDDPKKHYGFKPGLLGHSGSLSVDFSNFEMIKNDWGLESMKVSFLGRGLSLPVKPKELEKSRIKETHHLEHIIQQPIFQQVASSHNNGVYRYYHPHLNSSVGEPSPLSVK</sequence>
<proteinExistence type="predicted"/>
<comment type="caution">
    <text evidence="3">The sequence shown here is derived from an EMBL/GenBank/DDBJ whole genome shotgun (WGS) entry which is preliminary data.</text>
</comment>
<dbReference type="InterPro" id="IPR005162">
    <property type="entry name" value="Retrotrans_gag_dom"/>
</dbReference>
<feature type="region of interest" description="Disordered" evidence="1">
    <location>
        <begin position="327"/>
        <end position="367"/>
    </location>
</feature>
<evidence type="ECO:0000259" key="2">
    <source>
        <dbReference type="Pfam" id="PF03732"/>
    </source>
</evidence>
<dbReference type="Pfam" id="PF03732">
    <property type="entry name" value="Retrotrans_gag"/>
    <property type="match status" value="1"/>
</dbReference>
<evidence type="ECO:0000256" key="1">
    <source>
        <dbReference type="SAM" id="MobiDB-lite"/>
    </source>
</evidence>
<dbReference type="EMBL" id="BQNB010010528">
    <property type="protein sequence ID" value="GJS78484.1"/>
    <property type="molecule type" value="Genomic_DNA"/>
</dbReference>
<reference evidence="3" key="2">
    <citation type="submission" date="2022-01" db="EMBL/GenBank/DDBJ databases">
        <authorList>
            <person name="Yamashiro T."/>
            <person name="Shiraishi A."/>
            <person name="Satake H."/>
            <person name="Nakayama K."/>
        </authorList>
    </citation>
    <scope>NUCLEOTIDE SEQUENCE</scope>
</reference>
<evidence type="ECO:0000313" key="3">
    <source>
        <dbReference type="EMBL" id="GJS78484.1"/>
    </source>
</evidence>
<evidence type="ECO:0000313" key="4">
    <source>
        <dbReference type="Proteomes" id="UP001151760"/>
    </source>
</evidence>
<organism evidence="3 4">
    <name type="scientific">Tanacetum coccineum</name>
    <dbReference type="NCBI Taxonomy" id="301880"/>
    <lineage>
        <taxon>Eukaryota</taxon>
        <taxon>Viridiplantae</taxon>
        <taxon>Streptophyta</taxon>
        <taxon>Embryophyta</taxon>
        <taxon>Tracheophyta</taxon>
        <taxon>Spermatophyta</taxon>
        <taxon>Magnoliopsida</taxon>
        <taxon>eudicotyledons</taxon>
        <taxon>Gunneridae</taxon>
        <taxon>Pentapetalae</taxon>
        <taxon>asterids</taxon>
        <taxon>campanulids</taxon>
        <taxon>Asterales</taxon>
        <taxon>Asteraceae</taxon>
        <taxon>Asteroideae</taxon>
        <taxon>Anthemideae</taxon>
        <taxon>Anthemidinae</taxon>
        <taxon>Tanacetum</taxon>
    </lineage>
</organism>
<protein>
    <submittedName>
        <fullName evidence="3">Zinc finger, CCHC-type containing protein</fullName>
    </submittedName>
</protein>
<gene>
    <name evidence="3" type="ORF">Tco_0728365</name>
</gene>
<dbReference type="PANTHER" id="PTHR33223">
    <property type="entry name" value="CCHC-TYPE DOMAIN-CONTAINING PROTEIN"/>
    <property type="match status" value="1"/>
</dbReference>
<feature type="domain" description="Retrotransposon gag" evidence="2">
    <location>
        <begin position="14"/>
        <end position="103"/>
    </location>
</feature>
<accession>A0ABQ4YKY5</accession>
<reference evidence="3" key="1">
    <citation type="journal article" date="2022" name="Int. J. Mol. Sci.">
        <title>Draft Genome of Tanacetum Coccineum: Genomic Comparison of Closely Related Tanacetum-Family Plants.</title>
        <authorList>
            <person name="Yamashiro T."/>
            <person name="Shiraishi A."/>
            <person name="Nakayama K."/>
            <person name="Satake H."/>
        </authorList>
    </citation>
    <scope>NUCLEOTIDE SEQUENCE</scope>
</reference>
<name>A0ABQ4YKY5_9ASTR</name>